<feature type="region of interest" description="Disordered" evidence="1">
    <location>
        <begin position="30"/>
        <end position="53"/>
    </location>
</feature>
<comment type="caution">
    <text evidence="2">The sequence shown here is derived from an EMBL/GenBank/DDBJ whole genome shotgun (WGS) entry which is preliminary data.</text>
</comment>
<dbReference type="AlphaFoldDB" id="A0A9W7G627"/>
<name>A0A9W7G627_9STRA</name>
<keyword evidence="3" id="KW-1185">Reference proteome</keyword>
<evidence type="ECO:0000313" key="3">
    <source>
        <dbReference type="Proteomes" id="UP001165065"/>
    </source>
</evidence>
<organism evidence="2 3">
    <name type="scientific">Triparma columacea</name>
    <dbReference type="NCBI Taxonomy" id="722753"/>
    <lineage>
        <taxon>Eukaryota</taxon>
        <taxon>Sar</taxon>
        <taxon>Stramenopiles</taxon>
        <taxon>Ochrophyta</taxon>
        <taxon>Bolidophyceae</taxon>
        <taxon>Parmales</taxon>
        <taxon>Triparmaceae</taxon>
        <taxon>Triparma</taxon>
    </lineage>
</organism>
<evidence type="ECO:0000256" key="1">
    <source>
        <dbReference type="SAM" id="MobiDB-lite"/>
    </source>
</evidence>
<dbReference type="EMBL" id="BRYA01000888">
    <property type="protein sequence ID" value="GMI34939.1"/>
    <property type="molecule type" value="Genomic_DNA"/>
</dbReference>
<accession>A0A9W7G627</accession>
<gene>
    <name evidence="2" type="ORF">TrCOL_g10977</name>
</gene>
<sequence>MADSFPGWVRAQIKALTKVDILSGEVTMAQDPSATPTLPPSQASNKGQECKLPRTSFQDELRADRYHEWKENLEAWALIHLGSHFKAYTTPTKPDDMSDLPKELQNHLQGSLLKGTSRLPVMMAVRAAARGTDALAIIINTYDTPASRCLTASPTGGGFATFTGAGA</sequence>
<evidence type="ECO:0000313" key="2">
    <source>
        <dbReference type="EMBL" id="GMI34939.1"/>
    </source>
</evidence>
<proteinExistence type="predicted"/>
<reference evidence="3" key="1">
    <citation type="journal article" date="2023" name="Commun. Biol.">
        <title>Genome analysis of Parmales, the sister group of diatoms, reveals the evolutionary specialization of diatoms from phago-mixotrophs to photoautotrophs.</title>
        <authorList>
            <person name="Ban H."/>
            <person name="Sato S."/>
            <person name="Yoshikawa S."/>
            <person name="Yamada K."/>
            <person name="Nakamura Y."/>
            <person name="Ichinomiya M."/>
            <person name="Sato N."/>
            <person name="Blanc-Mathieu R."/>
            <person name="Endo H."/>
            <person name="Kuwata A."/>
            <person name="Ogata H."/>
        </authorList>
    </citation>
    <scope>NUCLEOTIDE SEQUENCE [LARGE SCALE GENOMIC DNA]</scope>
</reference>
<protein>
    <submittedName>
        <fullName evidence="2">Uncharacterized protein</fullName>
    </submittedName>
</protein>
<feature type="compositionally biased region" description="Polar residues" evidence="1">
    <location>
        <begin position="30"/>
        <end position="47"/>
    </location>
</feature>
<dbReference type="Proteomes" id="UP001165065">
    <property type="component" value="Unassembled WGS sequence"/>
</dbReference>